<dbReference type="PANTHER" id="PTHR23423">
    <property type="entry name" value="ORGANIC SOLUTE TRANSPORTER-RELATED"/>
    <property type="match status" value="1"/>
</dbReference>
<feature type="transmembrane region" description="Helical" evidence="5">
    <location>
        <begin position="426"/>
        <end position="449"/>
    </location>
</feature>
<protein>
    <recommendedName>
        <fullName evidence="6">NodB homology domain-containing protein</fullName>
    </recommendedName>
</protein>
<evidence type="ECO:0000313" key="10">
    <source>
        <dbReference type="Proteomes" id="UP000283543"/>
    </source>
</evidence>
<comment type="subcellular location">
    <subcellularLocation>
        <location evidence="1">Membrane</location>
        <topology evidence="1">Multi-pass membrane protein</topology>
    </subcellularLocation>
</comment>
<dbReference type="PROSITE" id="PS51677">
    <property type="entry name" value="NODB"/>
    <property type="match status" value="1"/>
</dbReference>
<keyword evidence="2 5" id="KW-0812">Transmembrane</keyword>
<dbReference type="InterPro" id="IPR005178">
    <property type="entry name" value="Ostalpha/TMEM184C"/>
</dbReference>
<dbReference type="Pfam" id="PF01522">
    <property type="entry name" value="Polysacc_deac_1"/>
    <property type="match status" value="1"/>
</dbReference>
<evidence type="ECO:0000313" key="8">
    <source>
        <dbReference type="EMBL" id="RHY64278.1"/>
    </source>
</evidence>
<keyword evidence="4 5" id="KW-0472">Membrane</keyword>
<keyword evidence="3 5" id="KW-1133">Transmembrane helix</keyword>
<feature type="transmembrane region" description="Helical" evidence="5">
    <location>
        <begin position="25"/>
        <end position="45"/>
    </location>
</feature>
<feature type="transmembrane region" description="Helical" evidence="5">
    <location>
        <begin position="504"/>
        <end position="529"/>
    </location>
</feature>
<dbReference type="Proteomes" id="UP000283543">
    <property type="component" value="Unassembled WGS sequence"/>
</dbReference>
<evidence type="ECO:0000256" key="4">
    <source>
        <dbReference type="ARBA" id="ARBA00023136"/>
    </source>
</evidence>
<dbReference type="VEuPathDB" id="FungiDB:H257_04079"/>
<dbReference type="Pfam" id="PF03619">
    <property type="entry name" value="Solute_trans_a"/>
    <property type="match status" value="1"/>
</dbReference>
<evidence type="ECO:0000256" key="1">
    <source>
        <dbReference type="ARBA" id="ARBA00004141"/>
    </source>
</evidence>
<evidence type="ECO:0000256" key="2">
    <source>
        <dbReference type="ARBA" id="ARBA00022692"/>
    </source>
</evidence>
<evidence type="ECO:0000259" key="6">
    <source>
        <dbReference type="PROSITE" id="PS51677"/>
    </source>
</evidence>
<dbReference type="EMBL" id="QUTB01004085">
    <property type="protein sequence ID" value="RHY64278.1"/>
    <property type="molecule type" value="Genomic_DNA"/>
</dbReference>
<comment type="caution">
    <text evidence="7">The sequence shown here is derived from an EMBL/GenBank/DDBJ whole genome shotgun (WGS) entry which is preliminary data.</text>
</comment>
<feature type="domain" description="NodB homology" evidence="6">
    <location>
        <begin position="71"/>
        <end position="247"/>
    </location>
</feature>
<evidence type="ECO:0000256" key="5">
    <source>
        <dbReference type="SAM" id="Phobius"/>
    </source>
</evidence>
<gene>
    <name evidence="8" type="ORF">DYB34_002609</name>
    <name evidence="7" type="ORF">DYB36_003293</name>
</gene>
<evidence type="ECO:0000313" key="9">
    <source>
        <dbReference type="Proteomes" id="UP000265427"/>
    </source>
</evidence>
<dbReference type="AlphaFoldDB" id="A0A396ZQV5"/>
<organism evidence="7 9">
    <name type="scientific">Aphanomyces astaci</name>
    <name type="common">Crayfish plague agent</name>
    <dbReference type="NCBI Taxonomy" id="112090"/>
    <lineage>
        <taxon>Eukaryota</taxon>
        <taxon>Sar</taxon>
        <taxon>Stramenopiles</taxon>
        <taxon>Oomycota</taxon>
        <taxon>Saprolegniomycetes</taxon>
        <taxon>Saprolegniales</taxon>
        <taxon>Verrucalvaceae</taxon>
        <taxon>Aphanomyces</taxon>
    </lineage>
</organism>
<dbReference type="GO" id="GO:0016810">
    <property type="term" value="F:hydrolase activity, acting on carbon-nitrogen (but not peptide) bonds"/>
    <property type="evidence" value="ECO:0007669"/>
    <property type="project" value="InterPro"/>
</dbReference>
<proteinExistence type="predicted"/>
<dbReference type="Gene3D" id="3.20.20.370">
    <property type="entry name" value="Glycoside hydrolase/deacetylase"/>
    <property type="match status" value="1"/>
</dbReference>
<accession>A0A396ZQV5</accession>
<sequence>MGVGNVTVTMAPPADIGLFGAWSPYILWVEVGFAVFLVLLLHAIYTQPAWLTQVLRTRFPCAIWCANTRLPVAALTIDDAPSDSTEAILDVLKAHNVKATFFIIHGNVAGREHVLKRIVAEGHVLGNHFVRDEASIKDPLHVFEAKLLQCNDTLLTYQSRIRYARPGSGWFNKGMEGVAEKHGYRFVMGSVYPHDAQIKIAKVNEWYLRALTRCGSLLIVHDRPWSVAVLRGALEHLTKKFKFVSLEELEEIDAADDQNAVALAKKVDGDLPQAEAERQTLLENFTSFCGNMQIQTLAYAISATFTFFTVLISGWEMWTHLTQNPSPSNRKYILRILLMVPIYATTSYWALVFHPHKLIFETIRDCYEAFALHSFYYFLLGYLGGPSVLANTLRSKKPVKHMFGMQYVIRPWTMGNKFVRMSTIGILQYIPVKIACSIVTFITSLLHVYGEGQLRNPLVAYGYICLILTVSQSWALYCLVLFYHATENELAPMKPFPKFMAIKMIIFFTFWQSMLISLLEMLGVISASWDIGCPSDCWSAGQIASALEDFITCVEMLIFAVVHHYAFSIDDFLTNVESPGSPSQTPKAPLLANFMDVINVADVKDDISNSRKEILTKKQQLAAQYDLHIVKSSAAAQRQ</sequence>
<evidence type="ECO:0000313" key="7">
    <source>
        <dbReference type="EMBL" id="RHX98152.1"/>
    </source>
</evidence>
<feature type="transmembrane region" description="Helical" evidence="5">
    <location>
        <begin position="297"/>
        <end position="315"/>
    </location>
</feature>
<name>A0A396ZQV5_APHAT</name>
<dbReference type="InterPro" id="IPR011330">
    <property type="entry name" value="Glyco_hydro/deAcase_b/a-brl"/>
</dbReference>
<dbReference type="Proteomes" id="UP000265427">
    <property type="component" value="Unassembled WGS sequence"/>
</dbReference>
<dbReference type="SUPFAM" id="SSF88713">
    <property type="entry name" value="Glycoside hydrolase/deacetylase"/>
    <property type="match status" value="1"/>
</dbReference>
<dbReference type="GO" id="GO:0016020">
    <property type="term" value="C:membrane"/>
    <property type="evidence" value="ECO:0007669"/>
    <property type="project" value="UniProtKB-SubCell"/>
</dbReference>
<dbReference type="EMBL" id="QUSZ01010409">
    <property type="protein sequence ID" value="RHX98152.1"/>
    <property type="molecule type" value="Genomic_DNA"/>
</dbReference>
<feature type="transmembrane region" description="Helical" evidence="5">
    <location>
        <begin position="336"/>
        <end position="354"/>
    </location>
</feature>
<reference evidence="9 10" key="1">
    <citation type="submission" date="2018-08" db="EMBL/GenBank/DDBJ databases">
        <title>Aphanomyces genome sequencing and annotation.</title>
        <authorList>
            <person name="Minardi D."/>
            <person name="Oidtmann B."/>
            <person name="Van Der Giezen M."/>
            <person name="Studholme D.J."/>
        </authorList>
    </citation>
    <scope>NUCLEOTIDE SEQUENCE [LARGE SCALE GENOMIC DNA]</scope>
    <source>
        <strain evidence="7 9">Kv</strain>
        <strain evidence="8 10">Si</strain>
    </source>
</reference>
<dbReference type="InterPro" id="IPR002509">
    <property type="entry name" value="NODB_dom"/>
</dbReference>
<dbReference type="VEuPathDB" id="FungiDB:H257_04080"/>
<dbReference type="SMART" id="SM01417">
    <property type="entry name" value="Solute_trans_a"/>
    <property type="match status" value="1"/>
</dbReference>
<dbReference type="GO" id="GO:0005975">
    <property type="term" value="P:carbohydrate metabolic process"/>
    <property type="evidence" value="ECO:0007669"/>
    <property type="project" value="InterPro"/>
</dbReference>
<evidence type="ECO:0000256" key="3">
    <source>
        <dbReference type="ARBA" id="ARBA00022989"/>
    </source>
</evidence>
<feature type="transmembrane region" description="Helical" evidence="5">
    <location>
        <begin position="461"/>
        <end position="483"/>
    </location>
</feature>
<feature type="transmembrane region" description="Helical" evidence="5">
    <location>
        <begin position="374"/>
        <end position="393"/>
    </location>
</feature>